<proteinExistence type="predicted"/>
<comment type="caution">
    <text evidence="1">The sequence shown here is derived from an EMBL/GenBank/DDBJ whole genome shotgun (WGS) entry which is preliminary data.</text>
</comment>
<evidence type="ECO:0000313" key="2">
    <source>
        <dbReference type="Proteomes" id="UP001016761"/>
    </source>
</evidence>
<sequence>MSEVESAAALDRTGPNTVSGLLAIANETEFVLEVCSEKVGDHGLREQFETLREETNGVLEEAEYREKAFEELQYMIDRYPSVVNHFLELEPVPNELRNDLDWRDRLEITRLELDPYFDLHDEHIRIETLDEVLRLRYEQEIDTVLDERAGVERSYYPESFWWRHPSKVDEELDSSSNGA</sequence>
<reference evidence="1 2" key="1">
    <citation type="submission" date="2020-06" db="EMBL/GenBank/DDBJ databases">
        <title>Haloterrigena sp. nov., an extremely halophilic archaeon isolated from a saline sediment.</title>
        <authorList>
            <person name="Liu B.-B."/>
        </authorList>
    </citation>
    <scope>NUCLEOTIDE SEQUENCE [LARGE SCALE GENOMIC DNA]</scope>
    <source>
        <strain evidence="1 2">SYSU A558-1</strain>
    </source>
</reference>
<dbReference type="EMBL" id="JABUQZ010000001">
    <property type="protein sequence ID" value="NUC74035.1"/>
    <property type="molecule type" value="Genomic_DNA"/>
</dbReference>
<keyword evidence="2" id="KW-1185">Reference proteome</keyword>
<accession>A0ABX2LCP2</accession>
<gene>
    <name evidence="1" type="ORF">HTZ84_17290</name>
</gene>
<evidence type="ECO:0000313" key="1">
    <source>
        <dbReference type="EMBL" id="NUC74035.1"/>
    </source>
</evidence>
<protein>
    <submittedName>
        <fullName evidence="1">Uncharacterized protein</fullName>
    </submittedName>
</protein>
<dbReference type="RefSeq" id="WP_174681814.1">
    <property type="nucleotide sequence ID" value="NZ_JABUQZ010000001.1"/>
</dbReference>
<dbReference type="Proteomes" id="UP001016761">
    <property type="component" value="Unassembled WGS sequence"/>
</dbReference>
<name>A0ABX2LCP2_9EURY</name>
<organism evidence="1 2">
    <name type="scientific">Haloterrigena gelatinilytica</name>
    <dbReference type="NCBI Taxonomy" id="2741724"/>
    <lineage>
        <taxon>Archaea</taxon>
        <taxon>Methanobacteriati</taxon>
        <taxon>Methanobacteriota</taxon>
        <taxon>Stenosarchaea group</taxon>
        <taxon>Halobacteria</taxon>
        <taxon>Halobacteriales</taxon>
        <taxon>Natrialbaceae</taxon>
        <taxon>Haloterrigena</taxon>
    </lineage>
</organism>